<organism evidence="2 3">
    <name type="scientific">Umezakia ovalisporum FSS-62</name>
    <dbReference type="NCBI Taxonomy" id="2971776"/>
    <lineage>
        <taxon>Bacteria</taxon>
        <taxon>Bacillati</taxon>
        <taxon>Cyanobacteriota</taxon>
        <taxon>Cyanophyceae</taxon>
        <taxon>Nostocales</taxon>
        <taxon>Nodulariaceae</taxon>
        <taxon>Umezakia</taxon>
    </lineage>
</organism>
<name>A0AA43KDX4_9CYAN</name>
<comment type="caution">
    <text evidence="2">The sequence shown here is derived from an EMBL/GenBank/DDBJ whole genome shotgun (WGS) entry which is preliminary data.</text>
</comment>
<dbReference type="AlphaFoldDB" id="A0AA43KDX4"/>
<keyword evidence="1" id="KW-0472">Membrane</keyword>
<protein>
    <submittedName>
        <fullName evidence="2">Uncharacterized protein</fullName>
    </submittedName>
</protein>
<dbReference type="Proteomes" id="UP001159370">
    <property type="component" value="Unassembled WGS sequence"/>
</dbReference>
<gene>
    <name evidence="2" type="ORF">NWP23_01190</name>
</gene>
<proteinExistence type="predicted"/>
<sequence>MKEISDIQLLAERSESLKAGTVAGSSLCLAFLITSLVNTLILAKYFPTLSSLQADINWRWWLSGGIAAFSGLLFGVTYRYIIRRDQNPQLKSGGVLAFGLVRGLTQIDCAGTVLPNLVQAAESVCWFTMGAIAVDTAIHNGWIQPFASSNSGAKENLKS</sequence>
<dbReference type="RefSeq" id="WP_280687772.1">
    <property type="nucleotide sequence ID" value="NZ_JANQDL010000011.1"/>
</dbReference>
<dbReference type="PANTHER" id="PTHR36383:SF1">
    <property type="entry name" value="PROTEIN, PUTATIVE-RELATED"/>
    <property type="match status" value="1"/>
</dbReference>
<evidence type="ECO:0000313" key="2">
    <source>
        <dbReference type="EMBL" id="MDH6062428.1"/>
    </source>
</evidence>
<reference evidence="2 3" key="1">
    <citation type="journal article" date="2023" name="J. Phycol.">
        <title>Chrysosporum ovalisporum is synonymous with the true-branching cyanobacterium Umezakia natans (Nostocales/Aphanizomenonaceae).</title>
        <authorList>
            <person name="McGregor G.B."/>
            <person name="Sendall B.C."/>
            <person name="Niiyama Y."/>
            <person name="Tuji A."/>
            <person name="Willis A."/>
        </authorList>
    </citation>
    <scope>NUCLEOTIDE SEQUENCE [LARGE SCALE GENOMIC DNA]</scope>
    <source>
        <strain evidence="2 3">FSS-62</strain>
    </source>
</reference>
<accession>A0AA43KDX4</accession>
<evidence type="ECO:0000256" key="1">
    <source>
        <dbReference type="SAM" id="Phobius"/>
    </source>
</evidence>
<feature type="transmembrane region" description="Helical" evidence="1">
    <location>
        <begin position="58"/>
        <end position="81"/>
    </location>
</feature>
<feature type="transmembrane region" description="Helical" evidence="1">
    <location>
        <begin position="21"/>
        <end position="46"/>
    </location>
</feature>
<keyword evidence="1" id="KW-1133">Transmembrane helix</keyword>
<keyword evidence="1" id="KW-0812">Transmembrane</keyword>
<dbReference type="EMBL" id="JANQDL010000011">
    <property type="protein sequence ID" value="MDH6062428.1"/>
    <property type="molecule type" value="Genomic_DNA"/>
</dbReference>
<evidence type="ECO:0000313" key="3">
    <source>
        <dbReference type="Proteomes" id="UP001159370"/>
    </source>
</evidence>
<dbReference type="PANTHER" id="PTHR36383">
    <property type="entry name" value="OS09G0529350 PROTEIN"/>
    <property type="match status" value="1"/>
</dbReference>